<evidence type="ECO:0000256" key="8">
    <source>
        <dbReference type="ARBA" id="ARBA00023004"/>
    </source>
</evidence>
<keyword evidence="10" id="KW-0534">Nitrate assimilation</keyword>
<keyword evidence="8" id="KW-0408">Iron</keyword>
<reference evidence="13" key="1">
    <citation type="journal article" date="2019" name="Int. J. Syst. Evol. Microbiol.">
        <title>The Global Catalogue of Microorganisms (GCM) 10K type strain sequencing project: providing services to taxonomists for standard genome sequencing and annotation.</title>
        <authorList>
            <consortium name="The Broad Institute Genomics Platform"/>
            <consortium name="The Broad Institute Genome Sequencing Center for Infectious Disease"/>
            <person name="Wu L."/>
            <person name="Ma J."/>
        </authorList>
    </citation>
    <scope>NUCLEOTIDE SEQUENCE [LARGE SCALE GENOMIC DNA]</scope>
    <source>
        <strain evidence="13">NBRC 110140</strain>
    </source>
</reference>
<dbReference type="EMBL" id="BSNN01000002">
    <property type="protein sequence ID" value="GLQ33982.1"/>
    <property type="molecule type" value="Genomic_DNA"/>
</dbReference>
<keyword evidence="4" id="KW-0004">4Fe-4S</keyword>
<gene>
    <name evidence="12" type="ORF">GCM10007939_02650</name>
</gene>
<dbReference type="Gene3D" id="3.40.228.10">
    <property type="entry name" value="Dimethylsulfoxide Reductase, domain 2"/>
    <property type="match status" value="1"/>
</dbReference>
<dbReference type="PANTHER" id="PTHR43105">
    <property type="entry name" value="RESPIRATORY NITRATE REDUCTASE"/>
    <property type="match status" value="1"/>
</dbReference>
<evidence type="ECO:0000313" key="13">
    <source>
        <dbReference type="Proteomes" id="UP001156694"/>
    </source>
</evidence>
<evidence type="ECO:0000256" key="4">
    <source>
        <dbReference type="ARBA" id="ARBA00022485"/>
    </source>
</evidence>
<dbReference type="InterPro" id="IPR041957">
    <property type="entry name" value="CT_Nitrate-R-NapA-like"/>
</dbReference>
<dbReference type="PANTHER" id="PTHR43105:SF9">
    <property type="entry name" value="NADPH-FE(3+) OXIDOREDUCTASE SUBUNIT ALPHA"/>
    <property type="match status" value="1"/>
</dbReference>
<evidence type="ECO:0000313" key="12">
    <source>
        <dbReference type="EMBL" id="GLQ33982.1"/>
    </source>
</evidence>
<evidence type="ECO:0000256" key="3">
    <source>
        <dbReference type="ARBA" id="ARBA00008747"/>
    </source>
</evidence>
<evidence type="ECO:0000256" key="6">
    <source>
        <dbReference type="ARBA" id="ARBA00022723"/>
    </source>
</evidence>
<dbReference type="InterPro" id="IPR050123">
    <property type="entry name" value="Prok_molybdopt-oxidoreductase"/>
</dbReference>
<dbReference type="SUPFAM" id="SSF53706">
    <property type="entry name" value="Formate dehydrogenase/DMSO reductase, domains 1-3"/>
    <property type="match status" value="1"/>
</dbReference>
<evidence type="ECO:0000256" key="9">
    <source>
        <dbReference type="ARBA" id="ARBA00023014"/>
    </source>
</evidence>
<keyword evidence="6" id="KW-0479">Metal-binding</keyword>
<dbReference type="InterPro" id="IPR041854">
    <property type="entry name" value="BFD-like_2Fe2S-bd_dom_sf"/>
</dbReference>
<name>A0ABQ5VRU4_9RHOB</name>
<comment type="caution">
    <text evidence="12">The sequence shown here is derived from an EMBL/GenBank/DDBJ whole genome shotgun (WGS) entry which is preliminary data.</text>
</comment>
<dbReference type="InterPro" id="IPR006657">
    <property type="entry name" value="MoPterin_dinucl-bd_dom"/>
</dbReference>
<dbReference type="Pfam" id="PF04324">
    <property type="entry name" value="Fer2_BFD"/>
    <property type="match status" value="1"/>
</dbReference>
<dbReference type="Pfam" id="PF00384">
    <property type="entry name" value="Molybdopterin"/>
    <property type="match status" value="1"/>
</dbReference>
<dbReference type="SUPFAM" id="SSF50692">
    <property type="entry name" value="ADC-like"/>
    <property type="match status" value="1"/>
</dbReference>
<evidence type="ECO:0000256" key="10">
    <source>
        <dbReference type="ARBA" id="ARBA00023063"/>
    </source>
</evidence>
<dbReference type="Gene3D" id="2.20.25.90">
    <property type="entry name" value="ADC-like domains"/>
    <property type="match status" value="1"/>
</dbReference>
<evidence type="ECO:0000259" key="11">
    <source>
        <dbReference type="PROSITE" id="PS51669"/>
    </source>
</evidence>
<dbReference type="Pfam" id="PF04879">
    <property type="entry name" value="Molybdop_Fe4S4"/>
    <property type="match status" value="1"/>
</dbReference>
<keyword evidence="7" id="KW-0560">Oxidoreductase</keyword>
<accession>A0ABQ5VRU4</accession>
<protein>
    <submittedName>
        <fullName evidence="12">Nitrate reductase</fullName>
    </submittedName>
</protein>
<comment type="cofactor">
    <cofactor evidence="2">
        <name>[4Fe-4S] cluster</name>
        <dbReference type="ChEBI" id="CHEBI:49883"/>
    </cofactor>
</comment>
<dbReference type="RefSeq" id="WP_284375429.1">
    <property type="nucleotide sequence ID" value="NZ_BSNN01000002.1"/>
</dbReference>
<proteinExistence type="inferred from homology"/>
<dbReference type="Proteomes" id="UP001156694">
    <property type="component" value="Unassembled WGS sequence"/>
</dbReference>
<dbReference type="Gene3D" id="3.40.50.740">
    <property type="match status" value="1"/>
</dbReference>
<dbReference type="Gene3D" id="1.10.10.1100">
    <property type="entry name" value="BFD-like [2Fe-2S]-binding domain"/>
    <property type="match status" value="1"/>
</dbReference>
<dbReference type="CDD" id="cd02754">
    <property type="entry name" value="MopB_Nitrate-R-NapA-like"/>
    <property type="match status" value="1"/>
</dbReference>
<keyword evidence="13" id="KW-1185">Reference proteome</keyword>
<dbReference type="PROSITE" id="PS51669">
    <property type="entry name" value="4FE4S_MOW_BIS_MGD"/>
    <property type="match status" value="1"/>
</dbReference>
<keyword evidence="5" id="KW-0500">Molybdenum</keyword>
<comment type="similarity">
    <text evidence="3">Belongs to the prokaryotic molybdopterin-containing oxidoreductase family. NasA/NapA/NarB subfamily.</text>
</comment>
<sequence>MSDVRTTCAYCGVGCGIIATPDGSGGAVIVGDAKHPANFGRLCTKGTTLGHTLSLEDRLLNPMIGGVQATWNEATDLVAKKFKETIEEHGPDSVAFYVSGQLLTEDYYVANKLMKGFIGSANIDTNSRLCMASSVAGHKRAFGTDTVPGTYADLDEADLIVLVGSNLAWCHPVLHQRIIAAQEQRGLKIVNIDPRRTATSDMADMHLGIAPGGDVALFNGLLKYLGDAGKIDAEYIAKHVNGFADAMAAVTPYSLGHVSSLTGLTPQELEEFYCTYAKTERVVTIYSQGVNQASDGTDKVNAIINCHLATGRIGGAGQGPFSVTGQPNAMGGREVGGLANMLAAHLDIENPDHRDMVQDFWNSPTLPTQAGLKAVDMFKACASGKIKALWVMCTNPAVSMPRADDVAAAIEVVDFVVVSDIVEETDTTVLADVLLPAAGWGEKDGTVTNSERRISRQRAFLPLPEQARPDWKIICDVAKKMGWGADFSYQGPHEIFKEWASQTYLSVLAGKDLDLTALSEISVDRYEGLEPVQWPVRPDGGDTRFFENGGFFTSDAKARMLAVHAQANSAICDLKYPYILNTGRVRDHWHTLTRTAKSAVLSQHISEPFLQINAADAADIGVETADLVQVNSPYGTAVLRAQVSDRQQVGQVFAPLHWTGQFSAKGRIDVVVPDLVDPVSGQPELKRTAVGISKFHARWFGFGICLNRPSIDSYYWASSRVKNGWRIEIADSNAPESFEGYVRETLNCPQGQAVSYQDPASGQQRLVIVDRGVVIGAFFAGPSPVYAARGFVSDALGQKDYKNLLAGASGADAPDIGPVICNCFNVGVNQITNAVLSGQARDLGDIGRLLQAGTNCGSCRPEISNLIANYRPKIAAE</sequence>
<dbReference type="CDD" id="cd02791">
    <property type="entry name" value="MopB_CT_Nitrate-R-NapA-like"/>
    <property type="match status" value="1"/>
</dbReference>
<dbReference type="SMART" id="SM00926">
    <property type="entry name" value="Molybdop_Fe4S4"/>
    <property type="match status" value="1"/>
</dbReference>
<evidence type="ECO:0000256" key="1">
    <source>
        <dbReference type="ARBA" id="ARBA00001942"/>
    </source>
</evidence>
<dbReference type="Gene3D" id="2.40.40.20">
    <property type="match status" value="1"/>
</dbReference>
<dbReference type="InterPro" id="IPR009010">
    <property type="entry name" value="Asp_de-COase-like_dom_sf"/>
</dbReference>
<dbReference type="Pfam" id="PF01568">
    <property type="entry name" value="Molydop_binding"/>
    <property type="match status" value="1"/>
</dbReference>
<feature type="domain" description="4Fe-4S Mo/W bis-MGD-type" evidence="11">
    <location>
        <begin position="1"/>
        <end position="57"/>
    </location>
</feature>
<evidence type="ECO:0000256" key="2">
    <source>
        <dbReference type="ARBA" id="ARBA00001966"/>
    </source>
</evidence>
<dbReference type="InterPro" id="IPR006656">
    <property type="entry name" value="Mopterin_OxRdtase"/>
</dbReference>
<keyword evidence="9" id="KW-0411">Iron-sulfur</keyword>
<dbReference type="InterPro" id="IPR007419">
    <property type="entry name" value="BFD-like_2Fe2S-bd_dom"/>
</dbReference>
<evidence type="ECO:0000256" key="7">
    <source>
        <dbReference type="ARBA" id="ARBA00023002"/>
    </source>
</evidence>
<organism evidence="12 13">
    <name type="scientific">Amylibacter marinus</name>
    <dbReference type="NCBI Taxonomy" id="1475483"/>
    <lineage>
        <taxon>Bacteria</taxon>
        <taxon>Pseudomonadati</taxon>
        <taxon>Pseudomonadota</taxon>
        <taxon>Alphaproteobacteria</taxon>
        <taxon>Rhodobacterales</taxon>
        <taxon>Paracoccaceae</taxon>
        <taxon>Amylibacter</taxon>
    </lineage>
</organism>
<dbReference type="InterPro" id="IPR006963">
    <property type="entry name" value="Mopterin_OxRdtase_4Fe-4S_dom"/>
</dbReference>
<evidence type="ECO:0000256" key="5">
    <source>
        <dbReference type="ARBA" id="ARBA00022505"/>
    </source>
</evidence>
<comment type="cofactor">
    <cofactor evidence="1">
        <name>Mo-bis(molybdopterin guanine dinucleotide)</name>
        <dbReference type="ChEBI" id="CHEBI:60539"/>
    </cofactor>
</comment>